<dbReference type="EMBL" id="JACEGQ020000002">
    <property type="protein sequence ID" value="KAH8516384.1"/>
    <property type="molecule type" value="Genomic_DNA"/>
</dbReference>
<organism evidence="2 3">
    <name type="scientific">Populus deltoides</name>
    <name type="common">Eastern poplar</name>
    <name type="synonym">Eastern cottonwood</name>
    <dbReference type="NCBI Taxonomy" id="3696"/>
    <lineage>
        <taxon>Eukaryota</taxon>
        <taxon>Viridiplantae</taxon>
        <taxon>Streptophyta</taxon>
        <taxon>Embryophyta</taxon>
        <taxon>Tracheophyta</taxon>
        <taxon>Spermatophyta</taxon>
        <taxon>Magnoliopsida</taxon>
        <taxon>eudicotyledons</taxon>
        <taxon>Gunneridae</taxon>
        <taxon>Pentapetalae</taxon>
        <taxon>rosids</taxon>
        <taxon>fabids</taxon>
        <taxon>Malpighiales</taxon>
        <taxon>Salicaceae</taxon>
        <taxon>Saliceae</taxon>
        <taxon>Populus</taxon>
    </lineage>
</organism>
<protein>
    <submittedName>
        <fullName evidence="2">Uncharacterized protein</fullName>
    </submittedName>
</protein>
<comment type="caution">
    <text evidence="2">The sequence shown here is derived from an EMBL/GenBank/DDBJ whole genome shotgun (WGS) entry which is preliminary data.</text>
</comment>
<dbReference type="Proteomes" id="UP000807159">
    <property type="component" value="Chromosome 2"/>
</dbReference>
<keyword evidence="3" id="KW-1185">Reference proteome</keyword>
<accession>A0A8T2ZFJ9</accession>
<evidence type="ECO:0000256" key="1">
    <source>
        <dbReference type="SAM" id="MobiDB-lite"/>
    </source>
</evidence>
<proteinExistence type="predicted"/>
<sequence>MLTLALVIKGAPKQFDMGAYSLHDNILAELDPTDNNLDSNSHAISFNKTVPVDHTLDFTAKSGDRSFIPDVLAALTPSPSKQNPLLRKAPLGQRAHMGASN</sequence>
<evidence type="ECO:0000313" key="3">
    <source>
        <dbReference type="Proteomes" id="UP000807159"/>
    </source>
</evidence>
<name>A0A8T2ZFJ9_POPDE</name>
<dbReference type="AlphaFoldDB" id="A0A8T2ZFJ9"/>
<gene>
    <name evidence="2" type="ORF">H0E87_004651</name>
</gene>
<reference evidence="2" key="1">
    <citation type="journal article" date="2021" name="J. Hered.">
        <title>Genome Assembly of Salicaceae Populus deltoides (Eastern Cottonwood) I-69 Based on Nanopore Sequencing and Hi-C Technologies.</title>
        <authorList>
            <person name="Bai S."/>
            <person name="Wu H."/>
            <person name="Zhang J."/>
            <person name="Pan Z."/>
            <person name="Zhao W."/>
            <person name="Li Z."/>
            <person name="Tong C."/>
        </authorList>
    </citation>
    <scope>NUCLEOTIDE SEQUENCE</scope>
    <source>
        <tissue evidence="2">Leaf</tissue>
    </source>
</reference>
<feature type="region of interest" description="Disordered" evidence="1">
    <location>
        <begin position="79"/>
        <end position="101"/>
    </location>
</feature>
<evidence type="ECO:0000313" key="2">
    <source>
        <dbReference type="EMBL" id="KAH8516384.1"/>
    </source>
</evidence>